<dbReference type="EMBL" id="CAJNOM010000451">
    <property type="protein sequence ID" value="CAF1445465.1"/>
    <property type="molecule type" value="Genomic_DNA"/>
</dbReference>
<accession>A0A815P6R8</accession>
<dbReference type="InterPro" id="IPR003299">
    <property type="entry name" value="Calflagin-bd"/>
</dbReference>
<evidence type="ECO:0000256" key="3">
    <source>
        <dbReference type="ARBA" id="ARBA00022837"/>
    </source>
</evidence>
<dbReference type="Pfam" id="PF13499">
    <property type="entry name" value="EF-hand_7"/>
    <property type="match status" value="1"/>
</dbReference>
<dbReference type="Proteomes" id="UP000663877">
    <property type="component" value="Unassembled WGS sequence"/>
</dbReference>
<evidence type="ECO:0000313" key="5">
    <source>
        <dbReference type="EMBL" id="CAF0929999.1"/>
    </source>
</evidence>
<dbReference type="PROSITE" id="PS50222">
    <property type="entry name" value="EF_HAND_2"/>
    <property type="match status" value="3"/>
</dbReference>
<dbReference type="EMBL" id="CAJNOI010000045">
    <property type="protein sequence ID" value="CAF0929999.1"/>
    <property type="molecule type" value="Genomic_DNA"/>
</dbReference>
<evidence type="ECO:0000313" key="8">
    <source>
        <dbReference type="Proteomes" id="UP000663832"/>
    </source>
</evidence>
<dbReference type="SUPFAM" id="SSF47473">
    <property type="entry name" value="EF-hand"/>
    <property type="match status" value="1"/>
</dbReference>
<dbReference type="PROSITE" id="PS00018">
    <property type="entry name" value="EF_HAND_1"/>
    <property type="match status" value="2"/>
</dbReference>
<dbReference type="PANTHER" id="PTHR10891">
    <property type="entry name" value="EF-HAND CALCIUM-BINDING DOMAIN CONTAINING PROTEIN"/>
    <property type="match status" value="1"/>
</dbReference>
<dbReference type="InterPro" id="IPR011992">
    <property type="entry name" value="EF-hand-dom_pair"/>
</dbReference>
<evidence type="ECO:0000256" key="1">
    <source>
        <dbReference type="ARBA" id="ARBA00022723"/>
    </source>
</evidence>
<dbReference type="CDD" id="cd00051">
    <property type="entry name" value="EFh"/>
    <property type="match status" value="2"/>
</dbReference>
<evidence type="ECO:0000259" key="4">
    <source>
        <dbReference type="PROSITE" id="PS50222"/>
    </source>
</evidence>
<gene>
    <name evidence="5" type="ORF">BJG266_LOCUS12033</name>
    <name evidence="6" type="ORF">QVE165_LOCUS39892</name>
    <name evidence="7" type="ORF">QVE165_LOCUS39933</name>
</gene>
<feature type="domain" description="EF-hand" evidence="4">
    <location>
        <begin position="112"/>
        <end position="147"/>
    </location>
</feature>
<dbReference type="OrthoDB" id="26525at2759"/>
<protein>
    <recommendedName>
        <fullName evidence="4">EF-hand domain-containing protein</fullName>
    </recommendedName>
</protein>
<dbReference type="GO" id="GO:0005509">
    <property type="term" value="F:calcium ion binding"/>
    <property type="evidence" value="ECO:0007669"/>
    <property type="project" value="InterPro"/>
</dbReference>
<reference evidence="6" key="1">
    <citation type="submission" date="2021-02" db="EMBL/GenBank/DDBJ databases">
        <authorList>
            <person name="Nowell W R."/>
        </authorList>
    </citation>
    <scope>NUCLEOTIDE SEQUENCE</scope>
</reference>
<comment type="caution">
    <text evidence="6">The sequence shown here is derived from an EMBL/GenBank/DDBJ whole genome shotgun (WGS) entry which is preliminary data.</text>
</comment>
<feature type="domain" description="EF-hand" evidence="4">
    <location>
        <begin position="79"/>
        <end position="110"/>
    </location>
</feature>
<dbReference type="InterPro" id="IPR039647">
    <property type="entry name" value="EF_hand_pair_protein_CML-like"/>
</dbReference>
<dbReference type="PRINTS" id="PR01362">
    <property type="entry name" value="CALFLAGIN"/>
</dbReference>
<evidence type="ECO:0000256" key="2">
    <source>
        <dbReference type="ARBA" id="ARBA00022737"/>
    </source>
</evidence>
<feature type="domain" description="EF-hand" evidence="4">
    <location>
        <begin position="42"/>
        <end position="77"/>
    </location>
</feature>
<name>A0A815P6R8_9BILA</name>
<dbReference type="Gene3D" id="1.10.238.10">
    <property type="entry name" value="EF-hand"/>
    <property type="match status" value="2"/>
</dbReference>
<keyword evidence="2" id="KW-0677">Repeat</keyword>
<proteinExistence type="predicted"/>
<keyword evidence="3" id="KW-0106">Calcium</keyword>
<dbReference type="Proteomes" id="UP000663832">
    <property type="component" value="Unassembled WGS sequence"/>
</dbReference>
<dbReference type="AlphaFoldDB" id="A0A815P6R8"/>
<organism evidence="6 8">
    <name type="scientific">Adineta steineri</name>
    <dbReference type="NCBI Taxonomy" id="433720"/>
    <lineage>
        <taxon>Eukaryota</taxon>
        <taxon>Metazoa</taxon>
        <taxon>Spiralia</taxon>
        <taxon>Gnathifera</taxon>
        <taxon>Rotifera</taxon>
        <taxon>Eurotatoria</taxon>
        <taxon>Bdelloidea</taxon>
        <taxon>Adinetida</taxon>
        <taxon>Adinetidae</taxon>
        <taxon>Adineta</taxon>
    </lineage>
</organism>
<keyword evidence="1" id="KW-0479">Metal-binding</keyword>
<dbReference type="SMART" id="SM00054">
    <property type="entry name" value="EFh"/>
    <property type="match status" value="4"/>
</dbReference>
<dbReference type="EMBL" id="CAJNOM010000450">
    <property type="protein sequence ID" value="CAF1444896.1"/>
    <property type="molecule type" value="Genomic_DNA"/>
</dbReference>
<dbReference type="InterPro" id="IPR018247">
    <property type="entry name" value="EF_Hand_1_Ca_BS"/>
</dbReference>
<sequence length="147" mass="17269">MAQRLSKEQVKKLFQDFDNGNGILSLAEVDRAIVHWHPELGTNRQAMLRAFKAADTNNSGFVELKEFRHLIDLLYFYNKLSTLFGQLDTNHDKRISFDEFKKGHELIGDEDTDEDELRHEFHRIDTNHGGYILFDEFCMYMAKKKAQ</sequence>
<dbReference type="InterPro" id="IPR002048">
    <property type="entry name" value="EF_hand_dom"/>
</dbReference>
<evidence type="ECO:0000313" key="7">
    <source>
        <dbReference type="EMBL" id="CAF1445465.1"/>
    </source>
</evidence>
<dbReference type="Pfam" id="PF13405">
    <property type="entry name" value="EF-hand_6"/>
    <property type="match status" value="1"/>
</dbReference>
<evidence type="ECO:0000313" key="6">
    <source>
        <dbReference type="EMBL" id="CAF1444896.1"/>
    </source>
</evidence>
<keyword evidence="8" id="KW-1185">Reference proteome</keyword>